<dbReference type="EMBL" id="MN739102">
    <property type="protein sequence ID" value="QHS88760.1"/>
    <property type="molecule type" value="Genomic_DNA"/>
</dbReference>
<proteinExistence type="predicted"/>
<reference evidence="1" key="1">
    <citation type="journal article" date="2020" name="Nature">
        <title>Giant virus diversity and host interactions through global metagenomics.</title>
        <authorList>
            <person name="Schulz F."/>
            <person name="Roux S."/>
            <person name="Paez-Espino D."/>
            <person name="Jungbluth S."/>
            <person name="Walsh D.A."/>
            <person name="Denef V.J."/>
            <person name="McMahon K.D."/>
            <person name="Konstantinidis K.T."/>
            <person name="Eloe-Fadrosh E.A."/>
            <person name="Kyrpides N.C."/>
            <person name="Woyke T."/>
        </authorList>
    </citation>
    <scope>NUCLEOTIDE SEQUENCE</scope>
    <source>
        <strain evidence="1">GVMAG-M-3300010158-59</strain>
    </source>
</reference>
<accession>A0A6C0B9N9</accession>
<evidence type="ECO:0000313" key="1">
    <source>
        <dbReference type="EMBL" id="QHS88760.1"/>
    </source>
</evidence>
<name>A0A6C0B9N9_9ZZZZ</name>
<dbReference type="AlphaFoldDB" id="A0A6C0B9N9"/>
<organism evidence="1">
    <name type="scientific">viral metagenome</name>
    <dbReference type="NCBI Taxonomy" id="1070528"/>
    <lineage>
        <taxon>unclassified sequences</taxon>
        <taxon>metagenomes</taxon>
        <taxon>organismal metagenomes</taxon>
    </lineage>
</organism>
<sequence length="70" mass="8289">METSKDSEKYISGSKVNIDNYIHKNEYRKAFGLLILFLERLDGKEKAEVIDYYSKNMKQFGIFDNTFPTR</sequence>
<protein>
    <submittedName>
        <fullName evidence="1">Uncharacterized protein</fullName>
    </submittedName>
</protein>